<evidence type="ECO:0000313" key="2">
    <source>
        <dbReference type="EMBL" id="VAH57720.1"/>
    </source>
</evidence>
<dbReference type="PANTHER" id="PTHR21689">
    <property type="entry name" value="LIN-9"/>
    <property type="match status" value="1"/>
</dbReference>
<organism evidence="2 3">
    <name type="scientific">Triticum turgidum subsp. durum</name>
    <name type="common">Durum wheat</name>
    <name type="synonym">Triticum durum</name>
    <dbReference type="NCBI Taxonomy" id="4567"/>
    <lineage>
        <taxon>Eukaryota</taxon>
        <taxon>Viridiplantae</taxon>
        <taxon>Streptophyta</taxon>
        <taxon>Embryophyta</taxon>
        <taxon>Tracheophyta</taxon>
        <taxon>Spermatophyta</taxon>
        <taxon>Magnoliopsida</taxon>
        <taxon>Liliopsida</taxon>
        <taxon>Poales</taxon>
        <taxon>Poaceae</taxon>
        <taxon>BOP clade</taxon>
        <taxon>Pooideae</taxon>
        <taxon>Triticodae</taxon>
        <taxon>Triticeae</taxon>
        <taxon>Triticinae</taxon>
        <taxon>Triticum</taxon>
    </lineage>
</organism>
<sequence>MIYFYTQKCITELILFQDTDCMPVNWLDNLPDDLKKRSSLSNNAHRKPDFEHIPELTSKESWGNINIMNDISVPESSSSRQASSSVGRELLPSKSTTICRSTLPPFHPLQSAADSLQSRGRSNNNSGQSDELDSHVTAFVQKSLKQAKQMVGEVMQASYGNGNESGEEATPCISLDSESTLDDAQLPSTLIENCVATVIAIKDLSEHRHPPAKIAGVLERAFSMLRPSCPENLAIYSEIESYIAVVKSQILALVPTTSGNAALAM</sequence>
<dbReference type="GO" id="GO:0017053">
    <property type="term" value="C:transcription repressor complex"/>
    <property type="evidence" value="ECO:0007669"/>
    <property type="project" value="InterPro"/>
</dbReference>
<feature type="compositionally biased region" description="Low complexity" evidence="1">
    <location>
        <begin position="117"/>
        <end position="129"/>
    </location>
</feature>
<keyword evidence="3" id="KW-1185">Reference proteome</keyword>
<dbReference type="GO" id="GO:0006357">
    <property type="term" value="P:regulation of transcription by RNA polymerase II"/>
    <property type="evidence" value="ECO:0007669"/>
    <property type="project" value="TreeGrafter"/>
</dbReference>
<evidence type="ECO:0000313" key="3">
    <source>
        <dbReference type="Proteomes" id="UP000324705"/>
    </source>
</evidence>
<dbReference type="EMBL" id="LT934115">
    <property type="protein sequence ID" value="VAH57720.1"/>
    <property type="molecule type" value="Genomic_DNA"/>
</dbReference>
<dbReference type="Proteomes" id="UP000324705">
    <property type="component" value="Chromosome 3A"/>
</dbReference>
<dbReference type="GO" id="GO:0006351">
    <property type="term" value="P:DNA-templated transcription"/>
    <property type="evidence" value="ECO:0007669"/>
    <property type="project" value="InterPro"/>
</dbReference>
<dbReference type="GO" id="GO:0005654">
    <property type="term" value="C:nucleoplasm"/>
    <property type="evidence" value="ECO:0007669"/>
    <property type="project" value="TreeGrafter"/>
</dbReference>
<dbReference type="Gramene" id="TRITD3Av1G032480.1">
    <property type="protein sequence ID" value="TRITD3Av1G032480.1"/>
    <property type="gene ID" value="TRITD3Av1G032480"/>
</dbReference>
<evidence type="ECO:0000256" key="1">
    <source>
        <dbReference type="SAM" id="MobiDB-lite"/>
    </source>
</evidence>
<gene>
    <name evidence="2" type="ORF">TRITD_3Av1G032480</name>
</gene>
<reference evidence="2 3" key="1">
    <citation type="submission" date="2017-09" db="EMBL/GenBank/DDBJ databases">
        <authorList>
            <consortium name="International Durum Wheat Genome Sequencing Consortium (IDWGSC)"/>
            <person name="Milanesi L."/>
        </authorList>
    </citation>
    <scope>NUCLEOTIDE SEQUENCE [LARGE SCALE GENOMIC DNA]</scope>
    <source>
        <strain evidence="3">cv. Svevo</strain>
    </source>
</reference>
<dbReference type="PANTHER" id="PTHR21689:SF5">
    <property type="entry name" value="PROTEIN ALWAYS EARLY 1-RELATED"/>
    <property type="match status" value="1"/>
</dbReference>
<dbReference type="InterPro" id="IPR010561">
    <property type="entry name" value="LIN-9/ALY1"/>
</dbReference>
<feature type="region of interest" description="Disordered" evidence="1">
    <location>
        <begin position="109"/>
        <end position="133"/>
    </location>
</feature>
<dbReference type="GO" id="GO:0051726">
    <property type="term" value="P:regulation of cell cycle"/>
    <property type="evidence" value="ECO:0007669"/>
    <property type="project" value="TreeGrafter"/>
</dbReference>
<dbReference type="GO" id="GO:0003677">
    <property type="term" value="F:DNA binding"/>
    <property type="evidence" value="ECO:0007669"/>
    <property type="project" value="TreeGrafter"/>
</dbReference>
<proteinExistence type="predicted"/>
<accession>A0A9R0RBQ0</accession>
<name>A0A9R0RBQ0_TRITD</name>
<dbReference type="AlphaFoldDB" id="A0A9R0RBQ0"/>
<protein>
    <submittedName>
        <fullName evidence="2">Uncharacterized protein</fullName>
    </submittedName>
</protein>